<name>A0ABU7C0S2_9TELE</name>
<protein>
    <recommendedName>
        <fullName evidence="3">Cytidyltransferase-like domain-containing protein</fullName>
    </recommendedName>
</protein>
<accession>A0ABU7C0S2</accession>
<dbReference type="SUPFAM" id="SSF52374">
    <property type="entry name" value="Nucleotidylyl transferase"/>
    <property type="match status" value="1"/>
</dbReference>
<comment type="caution">
    <text evidence="1">The sequence shown here is derived from an EMBL/GenBank/DDBJ whole genome shotgun (WGS) entry which is preliminary data.</text>
</comment>
<dbReference type="Proteomes" id="UP001345963">
    <property type="component" value="Unassembled WGS sequence"/>
</dbReference>
<keyword evidence="2" id="KW-1185">Reference proteome</keyword>
<gene>
    <name evidence="1" type="ORF">ATANTOWER_024242</name>
</gene>
<evidence type="ECO:0000313" key="1">
    <source>
        <dbReference type="EMBL" id="MED6256346.1"/>
    </source>
</evidence>
<evidence type="ECO:0008006" key="3">
    <source>
        <dbReference type="Google" id="ProtNLM"/>
    </source>
</evidence>
<evidence type="ECO:0000313" key="2">
    <source>
        <dbReference type="Proteomes" id="UP001345963"/>
    </source>
</evidence>
<sequence length="126" mass="14000">MTETSKTHVILLSCGSFNPITKGHIHMFGECLWEYGWGKGGSPLWDPEGCWTRFLVPIIPIGTWFSQNYEESVLGSAWCLRLVLSSSVVLKWATQVTQNQLLIHSAEPVLRGEHGTDPCGAARKKS</sequence>
<dbReference type="EMBL" id="JAHUTI010074316">
    <property type="protein sequence ID" value="MED6256346.1"/>
    <property type="molecule type" value="Genomic_DNA"/>
</dbReference>
<organism evidence="1 2">
    <name type="scientific">Ataeniobius toweri</name>
    <dbReference type="NCBI Taxonomy" id="208326"/>
    <lineage>
        <taxon>Eukaryota</taxon>
        <taxon>Metazoa</taxon>
        <taxon>Chordata</taxon>
        <taxon>Craniata</taxon>
        <taxon>Vertebrata</taxon>
        <taxon>Euteleostomi</taxon>
        <taxon>Actinopterygii</taxon>
        <taxon>Neopterygii</taxon>
        <taxon>Teleostei</taxon>
        <taxon>Neoteleostei</taxon>
        <taxon>Acanthomorphata</taxon>
        <taxon>Ovalentaria</taxon>
        <taxon>Atherinomorphae</taxon>
        <taxon>Cyprinodontiformes</taxon>
        <taxon>Goodeidae</taxon>
        <taxon>Ataeniobius</taxon>
    </lineage>
</organism>
<proteinExistence type="predicted"/>
<dbReference type="InterPro" id="IPR014729">
    <property type="entry name" value="Rossmann-like_a/b/a_fold"/>
</dbReference>
<dbReference type="Gene3D" id="3.40.50.620">
    <property type="entry name" value="HUPs"/>
    <property type="match status" value="1"/>
</dbReference>
<reference evidence="1 2" key="1">
    <citation type="submission" date="2021-07" db="EMBL/GenBank/DDBJ databases">
        <authorList>
            <person name="Palmer J.M."/>
        </authorList>
    </citation>
    <scope>NUCLEOTIDE SEQUENCE [LARGE SCALE GENOMIC DNA]</scope>
    <source>
        <strain evidence="1 2">AT_MEX2019</strain>
        <tissue evidence="1">Muscle</tissue>
    </source>
</reference>